<protein>
    <submittedName>
        <fullName evidence="1">Uncharacterized protein</fullName>
    </submittedName>
</protein>
<name>A0ACC0FTK6_9ERIC</name>
<sequence>MEVKITRGGLVLKKCEHGAVRVDMERTCVLQAQELIVKVTSEQSPTKGSKATNDIDTAKVVAMGAVELGITVSSSSFVVNRNLIGMGYMSIDQKNVGGKKKQILACGGKKSIFAKESSHHWDTALFSDHERQEKFNKLMGVKGELKVEHKPDNQESSGLQAEKQKELQLDLEKQYTAGLRRRGG</sequence>
<evidence type="ECO:0000313" key="1">
    <source>
        <dbReference type="EMBL" id="KAI7992173.1"/>
    </source>
</evidence>
<keyword evidence="2" id="KW-1185">Reference proteome</keyword>
<dbReference type="Proteomes" id="UP001060215">
    <property type="component" value="Chromosome 13"/>
</dbReference>
<gene>
    <name evidence="1" type="ORF">LOK49_LG12G02466</name>
</gene>
<comment type="caution">
    <text evidence="1">The sequence shown here is derived from an EMBL/GenBank/DDBJ whole genome shotgun (WGS) entry which is preliminary data.</text>
</comment>
<evidence type="ECO:0000313" key="2">
    <source>
        <dbReference type="Proteomes" id="UP001060215"/>
    </source>
</evidence>
<dbReference type="EMBL" id="CM045770">
    <property type="protein sequence ID" value="KAI7992173.1"/>
    <property type="molecule type" value="Genomic_DNA"/>
</dbReference>
<organism evidence="1 2">
    <name type="scientific">Camellia lanceoleosa</name>
    <dbReference type="NCBI Taxonomy" id="1840588"/>
    <lineage>
        <taxon>Eukaryota</taxon>
        <taxon>Viridiplantae</taxon>
        <taxon>Streptophyta</taxon>
        <taxon>Embryophyta</taxon>
        <taxon>Tracheophyta</taxon>
        <taxon>Spermatophyta</taxon>
        <taxon>Magnoliopsida</taxon>
        <taxon>eudicotyledons</taxon>
        <taxon>Gunneridae</taxon>
        <taxon>Pentapetalae</taxon>
        <taxon>asterids</taxon>
        <taxon>Ericales</taxon>
        <taxon>Theaceae</taxon>
        <taxon>Camellia</taxon>
    </lineage>
</organism>
<proteinExistence type="predicted"/>
<accession>A0ACC0FTK6</accession>
<reference evidence="1 2" key="1">
    <citation type="journal article" date="2022" name="Plant J.">
        <title>Chromosome-level genome of Camellia lanceoleosa provides a valuable resource for understanding genome evolution and self-incompatibility.</title>
        <authorList>
            <person name="Gong W."/>
            <person name="Xiao S."/>
            <person name="Wang L."/>
            <person name="Liao Z."/>
            <person name="Chang Y."/>
            <person name="Mo W."/>
            <person name="Hu G."/>
            <person name="Li W."/>
            <person name="Zhao G."/>
            <person name="Zhu H."/>
            <person name="Hu X."/>
            <person name="Ji K."/>
            <person name="Xiang X."/>
            <person name="Song Q."/>
            <person name="Yuan D."/>
            <person name="Jin S."/>
            <person name="Zhang L."/>
        </authorList>
    </citation>
    <scope>NUCLEOTIDE SEQUENCE [LARGE SCALE GENOMIC DNA]</scope>
    <source>
        <strain evidence="1">SQ_2022a</strain>
    </source>
</reference>